<name>A0A1Y2AJA3_9TREE</name>
<evidence type="ECO:0000256" key="1">
    <source>
        <dbReference type="SAM" id="MobiDB-lite"/>
    </source>
</evidence>
<evidence type="ECO:0000313" key="3">
    <source>
        <dbReference type="Proteomes" id="UP000193986"/>
    </source>
</evidence>
<reference evidence="2 3" key="1">
    <citation type="submission" date="2016-07" db="EMBL/GenBank/DDBJ databases">
        <title>Pervasive Adenine N6-methylation of Active Genes in Fungi.</title>
        <authorList>
            <consortium name="DOE Joint Genome Institute"/>
            <person name="Mondo S.J."/>
            <person name="Dannebaum R.O."/>
            <person name="Kuo R.C."/>
            <person name="Labutti K."/>
            <person name="Haridas S."/>
            <person name="Kuo A."/>
            <person name="Salamov A."/>
            <person name="Ahrendt S.R."/>
            <person name="Lipzen A."/>
            <person name="Sullivan W."/>
            <person name="Andreopoulos W.B."/>
            <person name="Clum A."/>
            <person name="Lindquist E."/>
            <person name="Daum C."/>
            <person name="Ramamoorthy G.K."/>
            <person name="Gryganskyi A."/>
            <person name="Culley D."/>
            <person name="Magnuson J.K."/>
            <person name="James T.Y."/>
            <person name="O'Malley M.A."/>
            <person name="Stajich J.E."/>
            <person name="Spatafora J.W."/>
            <person name="Visel A."/>
            <person name="Grigoriev I.V."/>
        </authorList>
    </citation>
    <scope>NUCLEOTIDE SEQUENCE [LARGE SCALE GENOMIC DNA]</scope>
    <source>
        <strain evidence="2 3">68-887.2</strain>
    </source>
</reference>
<dbReference type="OrthoDB" id="2596969at2759"/>
<keyword evidence="3" id="KW-1185">Reference proteome</keyword>
<feature type="region of interest" description="Disordered" evidence="1">
    <location>
        <begin position="55"/>
        <end position="152"/>
    </location>
</feature>
<dbReference type="Proteomes" id="UP000193986">
    <property type="component" value="Unassembled WGS sequence"/>
</dbReference>
<dbReference type="InParanoid" id="A0A1Y2AJA3"/>
<comment type="caution">
    <text evidence="2">The sequence shown here is derived from an EMBL/GenBank/DDBJ whole genome shotgun (WGS) entry which is preliminary data.</text>
</comment>
<proteinExistence type="predicted"/>
<evidence type="ECO:0000313" key="2">
    <source>
        <dbReference type="EMBL" id="ORY22631.1"/>
    </source>
</evidence>
<gene>
    <name evidence="2" type="ORF">BCR39DRAFT_551231</name>
</gene>
<accession>A0A1Y2AJA3</accession>
<dbReference type="AlphaFoldDB" id="A0A1Y2AJA3"/>
<feature type="compositionally biased region" description="Low complexity" evidence="1">
    <location>
        <begin position="122"/>
        <end position="133"/>
    </location>
</feature>
<organism evidence="2 3">
    <name type="scientific">Naematelia encephala</name>
    <dbReference type="NCBI Taxonomy" id="71784"/>
    <lineage>
        <taxon>Eukaryota</taxon>
        <taxon>Fungi</taxon>
        <taxon>Dikarya</taxon>
        <taxon>Basidiomycota</taxon>
        <taxon>Agaricomycotina</taxon>
        <taxon>Tremellomycetes</taxon>
        <taxon>Tremellales</taxon>
        <taxon>Naemateliaceae</taxon>
        <taxon>Naematelia</taxon>
    </lineage>
</organism>
<sequence length="268" mass="29974">MTTIVPTPTPTRPQFKKSISLYSLVTRSPYIQSARPTPARFSNLPDDTAIVTNFNNESKPKVHPPPYTAHPHRGISTFPGARPSPSIETSNSGSKNNRHDLDVDGFQTPHSSKPCQKVWLCSPPRLASPSSPRVKPKSTSRRPFITRSTSTGRLGHEFDQEGRIICISVHSERVLNRAIEYTEIPKLSRSMSAQYETISKNKEMERDNVKEMEKGSLNWPRGRKLPKRSLTTGIIEGIKTLNASAERLTCVKEISADERNGWLITCKA</sequence>
<protein>
    <submittedName>
        <fullName evidence="2">Uncharacterized protein</fullName>
    </submittedName>
</protein>
<feature type="compositionally biased region" description="Polar residues" evidence="1">
    <location>
        <begin position="86"/>
        <end position="95"/>
    </location>
</feature>
<dbReference type="EMBL" id="MCFC01000090">
    <property type="protein sequence ID" value="ORY22631.1"/>
    <property type="molecule type" value="Genomic_DNA"/>
</dbReference>